<dbReference type="PROSITE" id="PS50263">
    <property type="entry name" value="CN_HYDROLASE"/>
    <property type="match status" value="1"/>
</dbReference>
<name>A0A9P4YN59_9HYPO</name>
<dbReference type="PANTHER" id="PTHR11750">
    <property type="entry name" value="PROTEIN N-TERMINAL AMIDASE"/>
    <property type="match status" value="1"/>
</dbReference>
<evidence type="ECO:0000313" key="4">
    <source>
        <dbReference type="Proteomes" id="UP000749293"/>
    </source>
</evidence>
<evidence type="ECO:0000313" key="3">
    <source>
        <dbReference type="EMBL" id="KAF4119655.1"/>
    </source>
</evidence>
<dbReference type="GO" id="GO:0008418">
    <property type="term" value="F:protein-N-terminal asparagine amidohydrolase activity"/>
    <property type="evidence" value="ECO:0007669"/>
    <property type="project" value="InterPro"/>
</dbReference>
<dbReference type="Gene3D" id="3.60.110.10">
    <property type="entry name" value="Carbon-nitrogen hydrolase"/>
    <property type="match status" value="1"/>
</dbReference>
<dbReference type="EMBL" id="JAANYQ010000022">
    <property type="protein sequence ID" value="KAF4119655.1"/>
    <property type="molecule type" value="Genomic_DNA"/>
</dbReference>
<dbReference type="CDD" id="cd07566">
    <property type="entry name" value="ScNTA1_like"/>
    <property type="match status" value="1"/>
</dbReference>
<evidence type="ECO:0000256" key="1">
    <source>
        <dbReference type="SAM" id="MobiDB-lite"/>
    </source>
</evidence>
<dbReference type="SUPFAM" id="SSF56317">
    <property type="entry name" value="Carbon-nitrogen hydrolase"/>
    <property type="match status" value="1"/>
</dbReference>
<dbReference type="GO" id="GO:0030163">
    <property type="term" value="P:protein catabolic process"/>
    <property type="evidence" value="ECO:0007669"/>
    <property type="project" value="TreeGrafter"/>
</dbReference>
<accession>A0A9P4YN59</accession>
<protein>
    <submittedName>
        <fullName evidence="3">Protein N-terminal amidase</fullName>
    </submittedName>
</protein>
<dbReference type="Proteomes" id="UP000749293">
    <property type="component" value="Unassembled WGS sequence"/>
</dbReference>
<comment type="caution">
    <text evidence="3">The sequence shown here is derived from an EMBL/GenBank/DDBJ whole genome shotgun (WGS) entry which is preliminary data.</text>
</comment>
<dbReference type="RefSeq" id="XP_035318307.1">
    <property type="nucleotide sequence ID" value="XM_035466538.1"/>
</dbReference>
<dbReference type="GeneID" id="55970792"/>
<dbReference type="AlphaFoldDB" id="A0A9P4YN59"/>
<feature type="region of interest" description="Disordered" evidence="1">
    <location>
        <begin position="283"/>
        <end position="315"/>
    </location>
</feature>
<dbReference type="InterPro" id="IPR036526">
    <property type="entry name" value="C-N_Hydrolase_sf"/>
</dbReference>
<gene>
    <name evidence="3" type="ORF">GMORB2_4564</name>
</gene>
<sequence>MRIGCLQFAPHVGDIEGNLNLADTILLRENPGDLDLLVLPELAFSGYNFKSLKDIMPFLEFSETGISSAWARNMALKYDCIVAVGYPEKVDVSYKWPADPEYYNSAIVADRDGEFIVNYRKSFLYYTDESWALEGNQGFFEGFIPGLGNTSMGICMDLNPYKFEAPWNAFEFGFHILEARSNLVILTMAWMTRESQESFTTASDEPDMATFTYWITRLEPLLRSNNHDEIIVVFCNRAGTEGAATYAGTSAVIGILDGQVKVYGLLGRGDQELLVADTDQPPHAKFVYRDTGGTGRKEGNKGEDDTPKDAVSVGP</sequence>
<dbReference type="PANTHER" id="PTHR11750:SF26">
    <property type="entry name" value="PROTEIN N-TERMINAL AMIDASE"/>
    <property type="match status" value="1"/>
</dbReference>
<dbReference type="InterPro" id="IPR003010">
    <property type="entry name" value="C-N_Hydrolase"/>
</dbReference>
<reference evidence="3" key="1">
    <citation type="submission" date="2020-03" db="EMBL/GenBank/DDBJ databases">
        <title>Site-based positive gene gene selection in Geosmithia morbida across the United States reveals a broad range of putative effectors and factors for local host and environmental adapation.</title>
        <authorList>
            <person name="Onufrak A."/>
            <person name="Murdoch R.W."/>
            <person name="Gazis R."/>
            <person name="Huff M."/>
            <person name="Staton M."/>
            <person name="Klingeman W."/>
            <person name="Hadziabdic D."/>
        </authorList>
    </citation>
    <scope>NUCLEOTIDE SEQUENCE</scope>
    <source>
        <strain evidence="3">1262</strain>
    </source>
</reference>
<feature type="compositionally biased region" description="Basic and acidic residues" evidence="1">
    <location>
        <begin position="295"/>
        <end position="308"/>
    </location>
</feature>
<organism evidence="3 4">
    <name type="scientific">Geosmithia morbida</name>
    <dbReference type="NCBI Taxonomy" id="1094350"/>
    <lineage>
        <taxon>Eukaryota</taxon>
        <taxon>Fungi</taxon>
        <taxon>Dikarya</taxon>
        <taxon>Ascomycota</taxon>
        <taxon>Pezizomycotina</taxon>
        <taxon>Sordariomycetes</taxon>
        <taxon>Hypocreomycetidae</taxon>
        <taxon>Hypocreales</taxon>
        <taxon>Bionectriaceae</taxon>
        <taxon>Geosmithia</taxon>
    </lineage>
</organism>
<dbReference type="GO" id="GO:0070773">
    <property type="term" value="F:protein-N-terminal glutamine amidohydrolase activity"/>
    <property type="evidence" value="ECO:0007669"/>
    <property type="project" value="InterPro"/>
</dbReference>
<dbReference type="InterPro" id="IPR039703">
    <property type="entry name" value="Nta1"/>
</dbReference>
<dbReference type="Pfam" id="PF00795">
    <property type="entry name" value="CN_hydrolase"/>
    <property type="match status" value="1"/>
</dbReference>
<keyword evidence="4" id="KW-1185">Reference proteome</keyword>
<feature type="domain" description="CN hydrolase" evidence="2">
    <location>
        <begin position="1"/>
        <end position="280"/>
    </location>
</feature>
<dbReference type="OrthoDB" id="201515at2759"/>
<evidence type="ECO:0000259" key="2">
    <source>
        <dbReference type="PROSITE" id="PS50263"/>
    </source>
</evidence>
<proteinExistence type="predicted"/>